<dbReference type="KEGG" id="naz:Aazo_1764"/>
<accession>D7E593</accession>
<dbReference type="eggNOG" id="COG1605">
    <property type="taxonomic scope" value="Bacteria"/>
</dbReference>
<evidence type="ECO:0000256" key="4">
    <source>
        <dbReference type="ARBA" id="ARBA00023235"/>
    </source>
</evidence>
<name>D7E593_NOSA0</name>
<keyword evidence="4" id="KW-0413">Isomerase</keyword>
<protein>
    <recommendedName>
        <fullName evidence="2">chorismate mutase</fullName>
        <ecNumber evidence="2">5.4.99.5</ecNumber>
    </recommendedName>
</protein>
<evidence type="ECO:0000256" key="2">
    <source>
        <dbReference type="ARBA" id="ARBA00012404"/>
    </source>
</evidence>
<dbReference type="AlphaFoldDB" id="D7E593"/>
<dbReference type="EC" id="5.4.99.5" evidence="2"/>
<dbReference type="UniPathway" id="UPA00120">
    <property type="reaction ID" value="UER00203"/>
</dbReference>
<dbReference type="GO" id="GO:0004106">
    <property type="term" value="F:chorismate mutase activity"/>
    <property type="evidence" value="ECO:0007669"/>
    <property type="project" value="UniProtKB-EC"/>
</dbReference>
<dbReference type="NCBIfam" id="TIGR01806">
    <property type="entry name" value="CM_mono2"/>
    <property type="match status" value="1"/>
</dbReference>
<dbReference type="PROSITE" id="PS51168">
    <property type="entry name" value="CHORISMATE_MUT_2"/>
    <property type="match status" value="1"/>
</dbReference>
<evidence type="ECO:0000259" key="5">
    <source>
        <dbReference type="PROSITE" id="PS51168"/>
    </source>
</evidence>
<keyword evidence="7" id="KW-1185">Reference proteome</keyword>
<dbReference type="Gene3D" id="1.20.59.10">
    <property type="entry name" value="Chorismate mutase"/>
    <property type="match status" value="1"/>
</dbReference>
<dbReference type="RefSeq" id="WP_013190908.1">
    <property type="nucleotide sequence ID" value="NC_014248.1"/>
</dbReference>
<dbReference type="InterPro" id="IPR036979">
    <property type="entry name" value="CM_dom_sf"/>
</dbReference>
<dbReference type="GO" id="GO:0046417">
    <property type="term" value="P:chorismate metabolic process"/>
    <property type="evidence" value="ECO:0007669"/>
    <property type="project" value="InterPro"/>
</dbReference>
<organism evidence="6 7">
    <name type="scientific">Nostoc azollae (strain 0708)</name>
    <name type="common">Anabaena azollae (strain 0708)</name>
    <dbReference type="NCBI Taxonomy" id="551115"/>
    <lineage>
        <taxon>Bacteria</taxon>
        <taxon>Bacillati</taxon>
        <taxon>Cyanobacteriota</taxon>
        <taxon>Cyanophyceae</taxon>
        <taxon>Nostocales</taxon>
        <taxon>Nostocaceae</taxon>
        <taxon>Trichormus</taxon>
    </lineage>
</organism>
<dbReference type="GO" id="GO:0009697">
    <property type="term" value="P:salicylic acid biosynthetic process"/>
    <property type="evidence" value="ECO:0007669"/>
    <property type="project" value="TreeGrafter"/>
</dbReference>
<feature type="domain" description="Chorismate mutase" evidence="5">
    <location>
        <begin position="41"/>
        <end position="133"/>
    </location>
</feature>
<dbReference type="Proteomes" id="UP000001511">
    <property type="component" value="Chromosome"/>
</dbReference>
<dbReference type="Pfam" id="PF01817">
    <property type="entry name" value="CM_2"/>
    <property type="match status" value="1"/>
</dbReference>
<dbReference type="STRING" id="551115.Aazo_1764"/>
<dbReference type="InterPro" id="IPR051331">
    <property type="entry name" value="Chorismate_mutase-related"/>
</dbReference>
<dbReference type="PROSITE" id="PS51257">
    <property type="entry name" value="PROKAR_LIPOPROTEIN"/>
    <property type="match status" value="1"/>
</dbReference>
<dbReference type="SMART" id="SM00830">
    <property type="entry name" value="CM_2"/>
    <property type="match status" value="1"/>
</dbReference>
<dbReference type="EMBL" id="CP002059">
    <property type="protein sequence ID" value="ADI63890.1"/>
    <property type="molecule type" value="Genomic_DNA"/>
</dbReference>
<sequence>MKEGNSMKVNYRRKFSILPINIILVGLLFACQHFVLFPAWGSELAAIHDVCQVKQQLRLEKLLRLINQLLLIAHDVARWKWNKKQAIQDKRGEQELLTKLSQQATKYGLEADTLTNFFQAQITASKLIQTADFQQWEQQGIRSFKNVPDLNQSIRPSLDQLNT</sequence>
<evidence type="ECO:0000256" key="1">
    <source>
        <dbReference type="ARBA" id="ARBA00004817"/>
    </source>
</evidence>
<dbReference type="PANTHER" id="PTHR38041">
    <property type="entry name" value="CHORISMATE MUTASE"/>
    <property type="match status" value="1"/>
</dbReference>
<dbReference type="PANTHER" id="PTHR38041:SF2">
    <property type="entry name" value="SECRETED CHORISMATE MUTASE"/>
    <property type="match status" value="1"/>
</dbReference>
<gene>
    <name evidence="6" type="ordered locus">Aazo_1764</name>
</gene>
<keyword evidence="3" id="KW-0732">Signal</keyword>
<evidence type="ECO:0000313" key="7">
    <source>
        <dbReference type="Proteomes" id="UP000001511"/>
    </source>
</evidence>
<comment type="pathway">
    <text evidence="1">Metabolic intermediate biosynthesis; prephenate biosynthesis; prephenate from chorismate: step 1/1.</text>
</comment>
<proteinExistence type="predicted"/>
<dbReference type="InterPro" id="IPR008240">
    <property type="entry name" value="Chorismate_mutase_periplasmic"/>
</dbReference>
<dbReference type="SUPFAM" id="SSF48600">
    <property type="entry name" value="Chorismate mutase II"/>
    <property type="match status" value="1"/>
</dbReference>
<dbReference type="InterPro" id="IPR002701">
    <property type="entry name" value="CM_II_prokaryot"/>
</dbReference>
<evidence type="ECO:0000313" key="6">
    <source>
        <dbReference type="EMBL" id="ADI63890.1"/>
    </source>
</evidence>
<evidence type="ECO:0000256" key="3">
    <source>
        <dbReference type="ARBA" id="ARBA00022729"/>
    </source>
</evidence>
<dbReference type="HOGENOM" id="CLU_1625363_0_0_3"/>
<reference evidence="6 7" key="1">
    <citation type="journal article" date="2010" name="PLoS ONE">
        <title>Genome erosion in a nitrogen-fixing vertically transmitted endosymbiotic multicellular cyanobacterium.</title>
        <authorList>
            <person name="Ran L."/>
            <person name="Larsson J."/>
            <person name="Vigil-Stenman T."/>
            <person name="Nylander J.A."/>
            <person name="Ininbergs K."/>
            <person name="Zheng W.W."/>
            <person name="Lapidus A."/>
            <person name="Lowry S."/>
            <person name="Haselkorn R."/>
            <person name="Bergman B."/>
        </authorList>
    </citation>
    <scope>NUCLEOTIDE SEQUENCE [LARGE SCALE GENOMIC DNA]</scope>
    <source>
        <strain evidence="6 7">0708</strain>
    </source>
</reference>
<dbReference type="InterPro" id="IPR036263">
    <property type="entry name" value="Chorismate_II_sf"/>
</dbReference>